<dbReference type="Pfam" id="PF06580">
    <property type="entry name" value="His_kinase"/>
    <property type="match status" value="1"/>
</dbReference>
<dbReference type="SUPFAM" id="SSF55874">
    <property type="entry name" value="ATPase domain of HSP90 chaperone/DNA topoisomerase II/histidine kinase"/>
    <property type="match status" value="1"/>
</dbReference>
<dbReference type="GO" id="GO:0000155">
    <property type="term" value="F:phosphorelay sensor kinase activity"/>
    <property type="evidence" value="ECO:0007669"/>
    <property type="project" value="InterPro"/>
</dbReference>
<dbReference type="Proteomes" id="UP000198157">
    <property type="component" value="Unassembled WGS sequence"/>
</dbReference>
<dbReference type="InterPro" id="IPR050640">
    <property type="entry name" value="Bact_2-comp_sensor_kinase"/>
</dbReference>
<organism evidence="3 4">
    <name type="scientific">Stenotrophomonas maltophilia</name>
    <name type="common">Pseudomonas maltophilia</name>
    <name type="synonym">Xanthomonas maltophilia</name>
    <dbReference type="NCBI Taxonomy" id="40324"/>
    <lineage>
        <taxon>Bacteria</taxon>
        <taxon>Pseudomonadati</taxon>
        <taxon>Pseudomonadota</taxon>
        <taxon>Gammaproteobacteria</taxon>
        <taxon>Lysobacterales</taxon>
        <taxon>Lysobacteraceae</taxon>
        <taxon>Stenotrophomonas</taxon>
        <taxon>Stenotrophomonas maltophilia group</taxon>
    </lineage>
</organism>
<feature type="transmembrane region" description="Helical" evidence="1">
    <location>
        <begin position="43"/>
        <end position="62"/>
    </location>
</feature>
<evidence type="ECO:0000313" key="4">
    <source>
        <dbReference type="Proteomes" id="UP000198157"/>
    </source>
</evidence>
<protein>
    <recommendedName>
        <fullName evidence="2">Signal transduction histidine kinase internal region domain-containing protein</fullName>
    </recommendedName>
</protein>
<keyword evidence="1" id="KW-1133">Transmembrane helix</keyword>
<feature type="transmembrane region" description="Helical" evidence="1">
    <location>
        <begin position="83"/>
        <end position="106"/>
    </location>
</feature>
<dbReference type="Gene3D" id="3.30.565.10">
    <property type="entry name" value="Histidine kinase-like ATPase, C-terminal domain"/>
    <property type="match status" value="1"/>
</dbReference>
<evidence type="ECO:0000259" key="2">
    <source>
        <dbReference type="Pfam" id="PF06580"/>
    </source>
</evidence>
<reference evidence="3 4" key="1">
    <citation type="submission" date="2017-06" db="EMBL/GenBank/DDBJ databases">
        <authorList>
            <person name="Kim H.J."/>
            <person name="Triplett B.A."/>
        </authorList>
    </citation>
    <scope>NUCLEOTIDE SEQUENCE [LARGE SCALE GENOMIC DNA]</scope>
    <source>
        <strain evidence="3 4">13146</strain>
    </source>
</reference>
<dbReference type="InterPro" id="IPR010559">
    <property type="entry name" value="Sig_transdc_His_kin_internal"/>
</dbReference>
<keyword evidence="1" id="KW-0472">Membrane</keyword>
<dbReference type="EMBL" id="NIVS01000022">
    <property type="protein sequence ID" value="OWQ53082.1"/>
    <property type="molecule type" value="Genomic_DNA"/>
</dbReference>
<name>A0A246HM00_STEMA</name>
<evidence type="ECO:0000256" key="1">
    <source>
        <dbReference type="SAM" id="Phobius"/>
    </source>
</evidence>
<accession>A0A246HM00</accession>
<comment type="caution">
    <text evidence="3">The sequence shown here is derived from an EMBL/GenBank/DDBJ whole genome shotgun (WGS) entry which is preliminary data.</text>
</comment>
<feature type="transmembrane region" description="Helical" evidence="1">
    <location>
        <begin position="126"/>
        <end position="145"/>
    </location>
</feature>
<gene>
    <name evidence="3" type="ORF">CEE60_11425</name>
</gene>
<keyword evidence="1" id="KW-0812">Transmembrane</keyword>
<feature type="domain" description="Signal transduction histidine kinase internal region" evidence="2">
    <location>
        <begin position="170"/>
        <end position="248"/>
    </location>
</feature>
<dbReference type="PANTHER" id="PTHR34220">
    <property type="entry name" value="SENSOR HISTIDINE KINASE YPDA"/>
    <property type="match status" value="1"/>
</dbReference>
<dbReference type="InterPro" id="IPR036890">
    <property type="entry name" value="HATPase_C_sf"/>
</dbReference>
<dbReference type="PANTHER" id="PTHR34220:SF7">
    <property type="entry name" value="SENSOR HISTIDINE KINASE YPDA"/>
    <property type="match status" value="1"/>
</dbReference>
<dbReference type="AlphaFoldDB" id="A0A246HM00"/>
<sequence>METMSEKRRARDTGFWWANAGLWSGYLGLNLGMGIAYRGNWSGGTLIYVTVAVGLFVGSASIRSWALRHAWLQRDLLGLTWRMALAVVIVAAAIQLFTAAVLLPALAWDWVALPGQRASYRPIDTFNYWLSTAIVLSVWCALWTGRRALQRARHSEMAQLRAEAQRATLEHQALRARLNPHFVFNALNNLRALINEDPVRARDMVTHLSSTLRHALVHTDGDWVTVAEEWRVVQDYLAVEAIHYEDRLRVQADIDPAAMSARLPPMALQLLVENAIKHGIAVHPGGGELTIRVQLDGGWLRVEVDNPAPHDASRPGHGIGLAYLRAQLGIDAASSSIGRGTFMLERHGERMRARLEVQQ</sequence>
<feature type="transmembrane region" description="Helical" evidence="1">
    <location>
        <begin position="14"/>
        <end position="37"/>
    </location>
</feature>
<dbReference type="GO" id="GO:0016020">
    <property type="term" value="C:membrane"/>
    <property type="evidence" value="ECO:0007669"/>
    <property type="project" value="InterPro"/>
</dbReference>
<dbReference type="OrthoDB" id="2514702at2"/>
<proteinExistence type="predicted"/>
<evidence type="ECO:0000313" key="3">
    <source>
        <dbReference type="EMBL" id="OWQ53082.1"/>
    </source>
</evidence>